<dbReference type="InterPro" id="IPR013022">
    <property type="entry name" value="Xyl_isomerase-like_TIM-brl"/>
</dbReference>
<feature type="domain" description="Xylose isomerase-like TIM barrel" evidence="1">
    <location>
        <begin position="45"/>
        <end position="232"/>
    </location>
</feature>
<comment type="caution">
    <text evidence="2">The sequence shown here is derived from an EMBL/GenBank/DDBJ whole genome shotgun (WGS) entry which is preliminary data.</text>
</comment>
<protein>
    <submittedName>
        <fullName evidence="2">Sugar phosphate isomerase/epimerase</fullName>
    </submittedName>
</protein>
<dbReference type="SUPFAM" id="SSF51658">
    <property type="entry name" value="Xylose isomerase-like"/>
    <property type="match status" value="1"/>
</dbReference>
<dbReference type="AlphaFoldDB" id="A0A9D6YZB1"/>
<dbReference type="Gene3D" id="3.20.20.150">
    <property type="entry name" value="Divalent-metal-dependent TIM barrel enzymes"/>
    <property type="match status" value="1"/>
</dbReference>
<dbReference type="GO" id="GO:0016853">
    <property type="term" value="F:isomerase activity"/>
    <property type="evidence" value="ECO:0007669"/>
    <property type="project" value="UniProtKB-KW"/>
</dbReference>
<evidence type="ECO:0000313" key="3">
    <source>
        <dbReference type="Proteomes" id="UP000807825"/>
    </source>
</evidence>
<dbReference type="EMBL" id="JACRDE010000117">
    <property type="protein sequence ID" value="MBI5248623.1"/>
    <property type="molecule type" value="Genomic_DNA"/>
</dbReference>
<accession>A0A9D6YZB1</accession>
<dbReference type="InterPro" id="IPR050312">
    <property type="entry name" value="IolE/XylAMocC-like"/>
</dbReference>
<dbReference type="Pfam" id="PF01261">
    <property type="entry name" value="AP_endonuc_2"/>
    <property type="match status" value="1"/>
</dbReference>
<name>A0A9D6YZB1_9BACT</name>
<organism evidence="2 3">
    <name type="scientific">Desulfomonile tiedjei</name>
    <dbReference type="NCBI Taxonomy" id="2358"/>
    <lineage>
        <taxon>Bacteria</taxon>
        <taxon>Pseudomonadati</taxon>
        <taxon>Thermodesulfobacteriota</taxon>
        <taxon>Desulfomonilia</taxon>
        <taxon>Desulfomonilales</taxon>
        <taxon>Desulfomonilaceae</taxon>
        <taxon>Desulfomonile</taxon>
    </lineage>
</organism>
<gene>
    <name evidence="2" type="ORF">HY912_03940</name>
</gene>
<dbReference type="InterPro" id="IPR036237">
    <property type="entry name" value="Xyl_isomerase-like_sf"/>
</dbReference>
<reference evidence="2" key="1">
    <citation type="submission" date="2020-07" db="EMBL/GenBank/DDBJ databases">
        <title>Huge and variable diversity of episymbiotic CPR bacteria and DPANN archaea in groundwater ecosystems.</title>
        <authorList>
            <person name="He C.Y."/>
            <person name="Keren R."/>
            <person name="Whittaker M."/>
            <person name="Farag I.F."/>
            <person name="Doudna J."/>
            <person name="Cate J.H.D."/>
            <person name="Banfield J.F."/>
        </authorList>
    </citation>
    <scope>NUCLEOTIDE SEQUENCE</scope>
    <source>
        <strain evidence="2">NC_groundwater_1664_Pr3_B-0.1um_52_9</strain>
    </source>
</reference>
<evidence type="ECO:0000313" key="2">
    <source>
        <dbReference type="EMBL" id="MBI5248623.1"/>
    </source>
</evidence>
<sequence>MLYGGHIKAPEDIDFLRKLKFDFGEVIVRDKASRSLWANSGVTNQYDDGFFLVAHGPHEGPPNDLNNIWNTYIPALAETVDIIERMGISFLTIHSWMDPRFVKTSVLEEKKNALRRIVDYGRQHKVVISLENLSENAADFEAVLNVVPDLAVTLDVGHGQLLTETNTSFGIIERLGSSIRHVHLHDNRGGTGVRDDLHLGIGEGIVDFPGILRALVGSGYNGTMTLELEKYDLQKGRAKINRIIQLSQE</sequence>
<evidence type="ECO:0000259" key="1">
    <source>
        <dbReference type="Pfam" id="PF01261"/>
    </source>
</evidence>
<proteinExistence type="predicted"/>
<keyword evidence="2" id="KW-0413">Isomerase</keyword>
<dbReference type="PANTHER" id="PTHR12110">
    <property type="entry name" value="HYDROXYPYRUVATE ISOMERASE"/>
    <property type="match status" value="1"/>
</dbReference>
<dbReference type="Proteomes" id="UP000807825">
    <property type="component" value="Unassembled WGS sequence"/>
</dbReference>